<gene>
    <name evidence="5" type="ORF">S01H1_00738</name>
</gene>
<evidence type="ECO:0000256" key="2">
    <source>
        <dbReference type="ARBA" id="ARBA00022723"/>
    </source>
</evidence>
<organism evidence="5">
    <name type="scientific">marine sediment metagenome</name>
    <dbReference type="NCBI Taxonomy" id="412755"/>
    <lineage>
        <taxon>unclassified sequences</taxon>
        <taxon>metagenomes</taxon>
        <taxon>ecological metagenomes</taxon>
    </lineage>
</organism>
<dbReference type="Pfam" id="PF01975">
    <property type="entry name" value="SurE"/>
    <property type="match status" value="1"/>
</dbReference>
<dbReference type="HAMAP" id="MF_00060">
    <property type="entry name" value="SurE"/>
    <property type="match status" value="1"/>
</dbReference>
<name>X0S1A2_9ZZZZ</name>
<dbReference type="Gene3D" id="3.40.1210.10">
    <property type="entry name" value="Survival protein SurE-like phosphatase/nucleotidase"/>
    <property type="match status" value="1"/>
</dbReference>
<dbReference type="InterPro" id="IPR030048">
    <property type="entry name" value="SurE"/>
</dbReference>
<sequence length="264" mass="28385">MPLILVTNDDGIHSPGLLAAAQAVHDLGDILVVAPKHQQTGAGRSTFAFNKVLIQEEHITVGGQRVSAFSVEGTPAQAVLYALLEVAPRKPSLAISGINYGENPGTGVTVSGTVGAALEAAVFGIPSLAISLETAKKYHYNISHDIDFTAAAFFTRIFARRLLSVKLPPDVDVLKIDVPMDATEETPWRLTRVSRQRYFHPIKSGCPSSSGASTIDYETRVDFDALEPDSDIFALVKDRVVSVSPLTLDLSSRVDLRHLAQLLS</sequence>
<dbReference type="AlphaFoldDB" id="X0S1A2"/>
<evidence type="ECO:0000313" key="5">
    <source>
        <dbReference type="EMBL" id="GAF74853.1"/>
    </source>
</evidence>
<reference evidence="5" key="1">
    <citation type="journal article" date="2014" name="Front. Microbiol.">
        <title>High frequency of phylogenetically diverse reductive dehalogenase-homologous genes in deep subseafloor sedimentary metagenomes.</title>
        <authorList>
            <person name="Kawai M."/>
            <person name="Futagami T."/>
            <person name="Toyoda A."/>
            <person name="Takaki Y."/>
            <person name="Nishi S."/>
            <person name="Hori S."/>
            <person name="Arai W."/>
            <person name="Tsubouchi T."/>
            <person name="Morono Y."/>
            <person name="Uchiyama I."/>
            <person name="Ito T."/>
            <person name="Fujiyama A."/>
            <person name="Inagaki F."/>
            <person name="Takami H."/>
        </authorList>
    </citation>
    <scope>NUCLEOTIDE SEQUENCE</scope>
    <source>
        <strain evidence="5">Expedition CK06-06</strain>
    </source>
</reference>
<dbReference type="InterPro" id="IPR002828">
    <property type="entry name" value="SurE-like_Pase/nucleotidase"/>
</dbReference>
<feature type="domain" description="Survival protein SurE-like phosphatase/nucleotidase" evidence="4">
    <location>
        <begin position="4"/>
        <end position="198"/>
    </location>
</feature>
<comment type="similarity">
    <text evidence="1">Belongs to the SurE nucleotidase family.</text>
</comment>
<dbReference type="EMBL" id="BARS01000280">
    <property type="protein sequence ID" value="GAF74853.1"/>
    <property type="molecule type" value="Genomic_DNA"/>
</dbReference>
<accession>X0S1A2</accession>
<dbReference type="GO" id="GO:0008252">
    <property type="term" value="F:nucleotidase activity"/>
    <property type="evidence" value="ECO:0007669"/>
    <property type="project" value="InterPro"/>
</dbReference>
<keyword evidence="2" id="KW-0479">Metal-binding</keyword>
<evidence type="ECO:0000259" key="4">
    <source>
        <dbReference type="Pfam" id="PF01975"/>
    </source>
</evidence>
<dbReference type="NCBIfam" id="TIGR00087">
    <property type="entry name" value="surE"/>
    <property type="match status" value="1"/>
</dbReference>
<proteinExistence type="inferred from homology"/>
<dbReference type="PANTHER" id="PTHR30457:SF0">
    <property type="entry name" value="PHOSPHATASE, PUTATIVE (AFU_ORTHOLOGUE AFUA_4G01070)-RELATED"/>
    <property type="match status" value="1"/>
</dbReference>
<dbReference type="SUPFAM" id="SSF64167">
    <property type="entry name" value="SurE-like"/>
    <property type="match status" value="1"/>
</dbReference>
<keyword evidence="3" id="KW-0378">Hydrolase</keyword>
<dbReference type="PANTHER" id="PTHR30457">
    <property type="entry name" value="5'-NUCLEOTIDASE SURE"/>
    <property type="match status" value="1"/>
</dbReference>
<evidence type="ECO:0000256" key="3">
    <source>
        <dbReference type="ARBA" id="ARBA00022801"/>
    </source>
</evidence>
<dbReference type="GO" id="GO:0046872">
    <property type="term" value="F:metal ion binding"/>
    <property type="evidence" value="ECO:0007669"/>
    <property type="project" value="UniProtKB-KW"/>
</dbReference>
<comment type="caution">
    <text evidence="5">The sequence shown here is derived from an EMBL/GenBank/DDBJ whole genome shotgun (WGS) entry which is preliminary data.</text>
</comment>
<dbReference type="InterPro" id="IPR036523">
    <property type="entry name" value="SurE-like_sf"/>
</dbReference>
<evidence type="ECO:0000256" key="1">
    <source>
        <dbReference type="ARBA" id="ARBA00011062"/>
    </source>
</evidence>
<protein>
    <recommendedName>
        <fullName evidence="4">Survival protein SurE-like phosphatase/nucleotidase domain-containing protein</fullName>
    </recommendedName>
</protein>